<dbReference type="RefSeq" id="WP_190995228.1">
    <property type="nucleotide sequence ID" value="NZ_JACOIK010000011.1"/>
</dbReference>
<dbReference type="InterPro" id="IPR004027">
    <property type="entry name" value="SEC_C_motif"/>
</dbReference>
<dbReference type="Proteomes" id="UP000602759">
    <property type="component" value="Unassembled WGS sequence"/>
</dbReference>
<dbReference type="EMBL" id="JACOIK010000011">
    <property type="protein sequence ID" value="MBD1434353.1"/>
    <property type="molecule type" value="Genomic_DNA"/>
</dbReference>
<evidence type="ECO:0000313" key="2">
    <source>
        <dbReference type="Proteomes" id="UP000602759"/>
    </source>
</evidence>
<sequence length="218" mass="25247">MNKAYINFTEEATEAIRTFPDLQLRSREGSLPFLKGKITLRDEYGASYDAYHIKIDCSDDYPNNFPLVYETSGRLPKNIDWHVYEDGHFCICTPIEESIHCSKGITVATFIHDHILPYLHNQSFREKEGYFLHERSHGVKGILESIQDILKINDLKTAYSLLVHIYKNGTPSRTSPCFCGSEKKYRYCHREAYQSLKNIGQEKLLQIISLVKRSIGYN</sequence>
<proteinExistence type="predicted"/>
<comment type="caution">
    <text evidence="1">The sequence shown here is derived from an EMBL/GenBank/DDBJ whole genome shotgun (WGS) entry which is preliminary data.</text>
</comment>
<evidence type="ECO:0000313" key="1">
    <source>
        <dbReference type="EMBL" id="MBD1434353.1"/>
    </source>
</evidence>
<dbReference type="SUPFAM" id="SSF54495">
    <property type="entry name" value="UBC-like"/>
    <property type="match status" value="1"/>
</dbReference>
<protein>
    <submittedName>
        <fullName evidence="1">SEC-C domain-containing protein</fullName>
    </submittedName>
</protein>
<reference evidence="1 2" key="1">
    <citation type="submission" date="2020-08" db="EMBL/GenBank/DDBJ databases">
        <title>Sphingobacterium sp. DN00404 isolated from aquaculture water.</title>
        <authorList>
            <person name="Zhang M."/>
        </authorList>
    </citation>
    <scope>NUCLEOTIDE SEQUENCE [LARGE SCALE GENOMIC DNA]</scope>
    <source>
        <strain evidence="1 2">DN00404</strain>
    </source>
</reference>
<dbReference type="InterPro" id="IPR016135">
    <property type="entry name" value="UBQ-conjugating_enzyme/RWD"/>
</dbReference>
<dbReference type="SUPFAM" id="SSF103642">
    <property type="entry name" value="Sec-C motif"/>
    <property type="match status" value="1"/>
</dbReference>
<organism evidence="1 2">
    <name type="scientific">Sphingobacterium micropteri</name>
    <dbReference type="NCBI Taxonomy" id="2763501"/>
    <lineage>
        <taxon>Bacteria</taxon>
        <taxon>Pseudomonadati</taxon>
        <taxon>Bacteroidota</taxon>
        <taxon>Sphingobacteriia</taxon>
        <taxon>Sphingobacteriales</taxon>
        <taxon>Sphingobacteriaceae</taxon>
        <taxon>Sphingobacterium</taxon>
    </lineage>
</organism>
<dbReference type="Pfam" id="PF02810">
    <property type="entry name" value="SEC-C"/>
    <property type="match status" value="1"/>
</dbReference>
<name>A0ABR7YT57_9SPHI</name>
<accession>A0ABR7YT57</accession>
<gene>
    <name evidence="1" type="ORF">H8B06_16085</name>
</gene>
<keyword evidence="2" id="KW-1185">Reference proteome</keyword>